<dbReference type="PANTHER" id="PTHR44379:SF5">
    <property type="entry name" value="OXIDOREDUCTASE WITH IRON-SULFUR SUBUNIT"/>
    <property type="match status" value="1"/>
</dbReference>
<dbReference type="AlphaFoldDB" id="A0A8T4IXD2"/>
<dbReference type="InterPro" id="IPR002888">
    <property type="entry name" value="2Fe-2S-bd"/>
</dbReference>
<evidence type="ECO:0000313" key="9">
    <source>
        <dbReference type="EMBL" id="MBR7676298.1"/>
    </source>
</evidence>
<proteinExistence type="predicted"/>
<dbReference type="InterPro" id="IPR036884">
    <property type="entry name" value="2Fe-2S-bd_dom_sf"/>
</dbReference>
<gene>
    <name evidence="9" type="ORF">KDA82_25465</name>
</gene>
<dbReference type="InterPro" id="IPR001041">
    <property type="entry name" value="2Fe-2S_ferredoxin-type"/>
</dbReference>
<dbReference type="EMBL" id="JAGSMN010000632">
    <property type="protein sequence ID" value="MBR7676298.1"/>
    <property type="molecule type" value="Genomic_DNA"/>
</dbReference>
<dbReference type="InterPro" id="IPR036010">
    <property type="entry name" value="2Fe-2S_ferredoxin-like_sf"/>
</dbReference>
<keyword evidence="1" id="KW-0001">2Fe-2S</keyword>
<dbReference type="Pfam" id="PF01799">
    <property type="entry name" value="Fer2_2"/>
    <property type="match status" value="1"/>
</dbReference>
<accession>A0A8T4IXD2</accession>
<evidence type="ECO:0000256" key="2">
    <source>
        <dbReference type="ARBA" id="ARBA00022723"/>
    </source>
</evidence>
<evidence type="ECO:0000256" key="6">
    <source>
        <dbReference type="ARBA" id="ARBA00060707"/>
    </source>
</evidence>
<dbReference type="Gene3D" id="1.10.150.120">
    <property type="entry name" value="[2Fe-2S]-binding domain"/>
    <property type="match status" value="1"/>
</dbReference>
<sequence>MSGTTTREVTVTVNGAVRSGRTEARTLLSDFLRHGLGLTGTHVGCEEGVCGACTVLLDGTPVRSCLMLAVQADGHRLETVEGLARNGELSPLQEALMVEHGLQCGFCTPGILMSLTAAEREGLGTEATVDEVLAGHRCRCTGYAGIRAAIERRGRETNPARHLPDTPGEPAYAADTPREATHPEVTLPSDMAFPSGSTGSSDKGGEATR</sequence>
<dbReference type="InterPro" id="IPR006058">
    <property type="entry name" value="2Fe2S_fd_BS"/>
</dbReference>
<evidence type="ECO:0000259" key="8">
    <source>
        <dbReference type="PROSITE" id="PS51085"/>
    </source>
</evidence>
<name>A0A8T4IXD2_9ACTN</name>
<dbReference type="SUPFAM" id="SSF47741">
    <property type="entry name" value="CO dehydrogenase ISP C-domain like"/>
    <property type="match status" value="1"/>
</dbReference>
<dbReference type="FunFam" id="3.10.20.30:FF:000020">
    <property type="entry name" value="Xanthine dehydrogenase iron-sulfur subunit"/>
    <property type="match status" value="1"/>
</dbReference>
<comment type="pathway">
    <text evidence="6">Alkaloid degradation; nicotine degradation.</text>
</comment>
<evidence type="ECO:0000256" key="3">
    <source>
        <dbReference type="ARBA" id="ARBA00023002"/>
    </source>
</evidence>
<feature type="domain" description="2Fe-2S ferredoxin-type" evidence="8">
    <location>
        <begin position="7"/>
        <end position="83"/>
    </location>
</feature>
<evidence type="ECO:0000256" key="4">
    <source>
        <dbReference type="ARBA" id="ARBA00023004"/>
    </source>
</evidence>
<evidence type="ECO:0000313" key="10">
    <source>
        <dbReference type="Proteomes" id="UP000675554"/>
    </source>
</evidence>
<dbReference type="PANTHER" id="PTHR44379">
    <property type="entry name" value="OXIDOREDUCTASE WITH IRON-SULFUR SUBUNIT"/>
    <property type="match status" value="1"/>
</dbReference>
<evidence type="ECO:0000256" key="7">
    <source>
        <dbReference type="SAM" id="MobiDB-lite"/>
    </source>
</evidence>
<keyword evidence="3" id="KW-0560">Oxidoreductase</keyword>
<comment type="caution">
    <text evidence="9">The sequence shown here is derived from an EMBL/GenBank/DDBJ whole genome shotgun (WGS) entry which is preliminary data.</text>
</comment>
<dbReference type="GO" id="GO:0016491">
    <property type="term" value="F:oxidoreductase activity"/>
    <property type="evidence" value="ECO:0007669"/>
    <property type="project" value="UniProtKB-KW"/>
</dbReference>
<dbReference type="InterPro" id="IPR012675">
    <property type="entry name" value="Beta-grasp_dom_sf"/>
</dbReference>
<dbReference type="PROSITE" id="PS00197">
    <property type="entry name" value="2FE2S_FER_1"/>
    <property type="match status" value="1"/>
</dbReference>
<dbReference type="PROSITE" id="PS51085">
    <property type="entry name" value="2FE2S_FER_2"/>
    <property type="match status" value="1"/>
</dbReference>
<dbReference type="GO" id="GO:0051537">
    <property type="term" value="F:2 iron, 2 sulfur cluster binding"/>
    <property type="evidence" value="ECO:0007669"/>
    <property type="project" value="UniProtKB-KW"/>
</dbReference>
<protein>
    <submittedName>
        <fullName evidence="9">(2Fe-2S)-binding protein</fullName>
    </submittedName>
</protein>
<dbReference type="Proteomes" id="UP000675554">
    <property type="component" value="Unassembled WGS sequence"/>
</dbReference>
<keyword evidence="2" id="KW-0479">Metal-binding</keyword>
<organism evidence="9 10">
    <name type="scientific">Streptomyces daliensis</name>
    <dbReference type="NCBI Taxonomy" id="299421"/>
    <lineage>
        <taxon>Bacteria</taxon>
        <taxon>Bacillati</taxon>
        <taxon>Actinomycetota</taxon>
        <taxon>Actinomycetes</taxon>
        <taxon>Kitasatosporales</taxon>
        <taxon>Streptomycetaceae</taxon>
        <taxon>Streptomyces</taxon>
    </lineage>
</organism>
<feature type="compositionally biased region" description="Basic and acidic residues" evidence="7">
    <location>
        <begin position="152"/>
        <end position="164"/>
    </location>
</feature>
<keyword evidence="5" id="KW-0411">Iron-sulfur</keyword>
<dbReference type="GO" id="GO:0046872">
    <property type="term" value="F:metal ion binding"/>
    <property type="evidence" value="ECO:0007669"/>
    <property type="project" value="UniProtKB-KW"/>
</dbReference>
<keyword evidence="4" id="KW-0408">Iron</keyword>
<keyword evidence="10" id="KW-1185">Reference proteome</keyword>
<dbReference type="SUPFAM" id="SSF54292">
    <property type="entry name" value="2Fe-2S ferredoxin-like"/>
    <property type="match status" value="1"/>
</dbReference>
<evidence type="ECO:0000256" key="5">
    <source>
        <dbReference type="ARBA" id="ARBA00023014"/>
    </source>
</evidence>
<reference evidence="9" key="1">
    <citation type="submission" date="2021-04" db="EMBL/GenBank/DDBJ databases">
        <title>Sequencing of actinobacteria type strains.</title>
        <authorList>
            <person name="Nguyen G.-S."/>
            <person name="Wentzel A."/>
        </authorList>
    </citation>
    <scope>NUCLEOTIDE SEQUENCE</scope>
    <source>
        <strain evidence="9">DSM 42095</strain>
    </source>
</reference>
<evidence type="ECO:0000256" key="1">
    <source>
        <dbReference type="ARBA" id="ARBA00022714"/>
    </source>
</evidence>
<dbReference type="Gene3D" id="3.10.20.30">
    <property type="match status" value="1"/>
</dbReference>
<dbReference type="Pfam" id="PF00111">
    <property type="entry name" value="Fer2"/>
    <property type="match status" value="1"/>
</dbReference>
<dbReference type="InterPro" id="IPR051452">
    <property type="entry name" value="Diverse_Oxidoreductases"/>
</dbReference>
<feature type="region of interest" description="Disordered" evidence="7">
    <location>
        <begin position="152"/>
        <end position="209"/>
    </location>
</feature>